<dbReference type="KEGG" id="hdo:MUK72_17585"/>
<geneLocation type="plasmid" evidence="3 4">
    <name>unnamed3</name>
</geneLocation>
<reference evidence="3" key="2">
    <citation type="submission" date="2022-04" db="EMBL/GenBank/DDBJ databases">
        <title>Sequencing and genomic assembly of Halococcus dombrowskii.</title>
        <authorList>
            <person name="Lim S.W."/>
            <person name="MacLea K.S."/>
        </authorList>
    </citation>
    <scope>NUCLEOTIDE SEQUENCE</scope>
    <source>
        <strain evidence="3">H4</strain>
        <plasmid evidence="3">unnamed3</plasmid>
    </source>
</reference>
<reference evidence="2" key="3">
    <citation type="submission" date="2023-12" db="EMBL/GenBank/DDBJ databases">
        <authorList>
            <person name="Sun Q."/>
            <person name="Inoue M."/>
        </authorList>
    </citation>
    <scope>NUCLEOTIDE SEQUENCE</scope>
    <source>
        <strain evidence="2">JCM 12289</strain>
    </source>
</reference>
<sequence length="552" mass="60160">MSEENQHIGAVAEIDRRTYIKSGAFTLGTLSIPLSASREASARSRELPHSISIVSDDGRRAFYRFTISERIEARWQADLSNADYPDGVEGRTAFGSVAERGADNFHFAGEIANFVLSGPATVYMNGDEIDVKERWGPSLPQSLVITSESDQRASYEFDVSGTIEPGAVADLSNGTHTDTVDDGSAIGWVAEGGADNYFFSGNLTHFSYTGPLSVRKNGQQVDPDSLGSRDSVPVQIETIVTNLEVPWGTAFHGNTLYLTERPGRIVRINSGAREVVADLTDETRAKGEGGLLGLVFHPRDPDTAYAYQTYTNESRPANRILEIDVTDGFAPSVLFDGIPGANRHDGGRLATDGDTLYATVGDADDPAAAQDPSTLNGSVLRLTFDGEPHPNNPFDNAVFSYGHRNPQGLAFHDGRLYSTEHGPDHDDEINILEAGLNYGWPDVMGTSGGEYADPIATYTPTIAPGSLTFYDGPITQWQNEFFFGTLAGEHLHRARIRGSTVVDQERLYVDEYDRLRTVFTGPDNHLYVTTSNRDGPGTPISTDDRLLRIRPK</sequence>
<evidence type="ECO:0000313" key="2">
    <source>
        <dbReference type="EMBL" id="GAA0454162.1"/>
    </source>
</evidence>
<name>A0AAV3SDH9_HALDO</name>
<keyword evidence="3" id="KW-0614">Plasmid</keyword>
<dbReference type="GeneID" id="71763699"/>
<dbReference type="InterPro" id="IPR006311">
    <property type="entry name" value="TAT_signal"/>
</dbReference>
<gene>
    <name evidence="2" type="ORF">GCM10008985_07400</name>
    <name evidence="3" type="ORF">MUK72_17585</name>
</gene>
<dbReference type="EMBL" id="CP095008">
    <property type="protein sequence ID" value="UOO97195.1"/>
    <property type="molecule type" value="Genomic_DNA"/>
</dbReference>
<dbReference type="PROSITE" id="PS51318">
    <property type="entry name" value="TAT"/>
    <property type="match status" value="1"/>
</dbReference>
<dbReference type="Gene3D" id="2.120.10.30">
    <property type="entry name" value="TolB, C-terminal domain"/>
    <property type="match status" value="1"/>
</dbReference>
<evidence type="ECO:0000313" key="5">
    <source>
        <dbReference type="Proteomes" id="UP001500962"/>
    </source>
</evidence>
<reference evidence="2" key="1">
    <citation type="journal article" date="2014" name="Int. J. Syst. Evol. Microbiol.">
        <title>Complete genome sequence of Corynebacterium casei LMG S-19264T (=DSM 44701T), isolated from a smear-ripened cheese.</title>
        <authorList>
            <consortium name="US DOE Joint Genome Institute (JGI-PGF)"/>
            <person name="Walter F."/>
            <person name="Albersmeier A."/>
            <person name="Kalinowski J."/>
            <person name="Ruckert C."/>
        </authorList>
    </citation>
    <scope>NUCLEOTIDE SEQUENCE</scope>
    <source>
        <strain evidence="2">JCM 12289</strain>
    </source>
</reference>
<evidence type="ECO:0000259" key="1">
    <source>
        <dbReference type="Pfam" id="PF07995"/>
    </source>
</evidence>
<dbReference type="Proteomes" id="UP000830542">
    <property type="component" value="Plasmid unnamed3"/>
</dbReference>
<dbReference type="SUPFAM" id="SSF50952">
    <property type="entry name" value="Soluble quinoprotein glucose dehydrogenase"/>
    <property type="match status" value="1"/>
</dbReference>
<proteinExistence type="predicted"/>
<dbReference type="InterPro" id="IPR011042">
    <property type="entry name" value="6-blade_b-propeller_TolB-like"/>
</dbReference>
<dbReference type="PANTHER" id="PTHR19328">
    <property type="entry name" value="HEDGEHOG-INTERACTING PROTEIN"/>
    <property type="match status" value="1"/>
</dbReference>
<accession>A0AAV3SDH9</accession>
<organism evidence="2 5">
    <name type="scientific">Halococcus dombrowskii</name>
    <dbReference type="NCBI Taxonomy" id="179637"/>
    <lineage>
        <taxon>Archaea</taxon>
        <taxon>Methanobacteriati</taxon>
        <taxon>Methanobacteriota</taxon>
        <taxon>Stenosarchaea group</taxon>
        <taxon>Halobacteria</taxon>
        <taxon>Halobacteriales</taxon>
        <taxon>Halococcaceae</taxon>
        <taxon>Halococcus</taxon>
    </lineage>
</organism>
<keyword evidence="4" id="KW-1185">Reference proteome</keyword>
<dbReference type="Proteomes" id="UP001500962">
    <property type="component" value="Unassembled WGS sequence"/>
</dbReference>
<protein>
    <submittedName>
        <fullName evidence="3">PQQ-dependent sugar dehydrogenase</fullName>
    </submittedName>
</protein>
<dbReference type="RefSeq" id="WP_244706625.1">
    <property type="nucleotide sequence ID" value="NZ_BAAADN010000013.1"/>
</dbReference>
<evidence type="ECO:0000313" key="4">
    <source>
        <dbReference type="Proteomes" id="UP000830542"/>
    </source>
</evidence>
<dbReference type="InterPro" id="IPR011041">
    <property type="entry name" value="Quinoprot_gluc/sorb_DH_b-prop"/>
</dbReference>
<dbReference type="PANTHER" id="PTHR19328:SF13">
    <property type="entry name" value="HIPL1 PROTEIN"/>
    <property type="match status" value="1"/>
</dbReference>
<dbReference type="InterPro" id="IPR012938">
    <property type="entry name" value="Glc/Sorbosone_DH"/>
</dbReference>
<dbReference type="EMBL" id="BAAADN010000013">
    <property type="protein sequence ID" value="GAA0454162.1"/>
    <property type="molecule type" value="Genomic_DNA"/>
</dbReference>
<dbReference type="AlphaFoldDB" id="A0AAV3SDH9"/>
<dbReference type="Pfam" id="PF07995">
    <property type="entry name" value="GSDH"/>
    <property type="match status" value="1"/>
</dbReference>
<feature type="domain" description="Glucose/Sorbosone dehydrogenase" evidence="1">
    <location>
        <begin position="243"/>
        <end position="535"/>
    </location>
</feature>
<evidence type="ECO:0000313" key="3">
    <source>
        <dbReference type="EMBL" id="UOO97195.1"/>
    </source>
</evidence>